<gene>
    <name evidence="1" type="ORF">F5X68DRAFT_63178</name>
</gene>
<dbReference type="AlphaFoldDB" id="A0A9P9A4R5"/>
<evidence type="ECO:0000313" key="1">
    <source>
        <dbReference type="EMBL" id="KAH6662670.1"/>
    </source>
</evidence>
<dbReference type="OrthoDB" id="5538558at2759"/>
<evidence type="ECO:0000313" key="2">
    <source>
        <dbReference type="Proteomes" id="UP000770015"/>
    </source>
</evidence>
<comment type="caution">
    <text evidence="1">The sequence shown here is derived from an EMBL/GenBank/DDBJ whole genome shotgun (WGS) entry which is preliminary data.</text>
</comment>
<protein>
    <submittedName>
        <fullName evidence="1">Uncharacterized protein</fullName>
    </submittedName>
</protein>
<keyword evidence="2" id="KW-1185">Reference proteome</keyword>
<reference evidence="1" key="1">
    <citation type="journal article" date="2021" name="Nat. Commun.">
        <title>Genetic determinants of endophytism in the Arabidopsis root mycobiome.</title>
        <authorList>
            <person name="Mesny F."/>
            <person name="Miyauchi S."/>
            <person name="Thiergart T."/>
            <person name="Pickel B."/>
            <person name="Atanasova L."/>
            <person name="Karlsson M."/>
            <person name="Huettel B."/>
            <person name="Barry K.W."/>
            <person name="Haridas S."/>
            <person name="Chen C."/>
            <person name="Bauer D."/>
            <person name="Andreopoulos W."/>
            <person name="Pangilinan J."/>
            <person name="LaButti K."/>
            <person name="Riley R."/>
            <person name="Lipzen A."/>
            <person name="Clum A."/>
            <person name="Drula E."/>
            <person name="Henrissat B."/>
            <person name="Kohler A."/>
            <person name="Grigoriev I.V."/>
            <person name="Martin F.M."/>
            <person name="Hacquard S."/>
        </authorList>
    </citation>
    <scope>NUCLEOTIDE SEQUENCE</scope>
    <source>
        <strain evidence="1">MPI-SDFR-AT-0117</strain>
    </source>
</reference>
<dbReference type="EMBL" id="JAGSXJ010000045">
    <property type="protein sequence ID" value="KAH6662670.1"/>
    <property type="molecule type" value="Genomic_DNA"/>
</dbReference>
<name>A0A9P9A4R5_9PEZI</name>
<organism evidence="1 2">
    <name type="scientific">Plectosphaerella plurivora</name>
    <dbReference type="NCBI Taxonomy" id="936078"/>
    <lineage>
        <taxon>Eukaryota</taxon>
        <taxon>Fungi</taxon>
        <taxon>Dikarya</taxon>
        <taxon>Ascomycota</taxon>
        <taxon>Pezizomycotina</taxon>
        <taxon>Sordariomycetes</taxon>
        <taxon>Hypocreomycetidae</taxon>
        <taxon>Glomerellales</taxon>
        <taxon>Plectosphaerellaceae</taxon>
        <taxon>Plectosphaerella</taxon>
    </lineage>
</organism>
<proteinExistence type="predicted"/>
<sequence>MPPVRPPLLHPPDLLARIGKCLSFGCDEVQTRRAAGLVRRLAHDGATLRAAQLGALTGNGQGIVHRARIELPKSTEGSSQPGNGSSTCVSLGVTSSRQLLSGIAERLFEQKTGRPPTAEEKAVIRRGSSHLSTEDWTVTMLEPVKPRDVLSIYPWIRIQPGNNEKGRQLVLLHAWVWSHVAMTPVAEMRCALPEKLPEGYLEILHELAGEPDPRGAAEVAAAVKALEKETWDRDDAVEDMGGA</sequence>
<accession>A0A9P9A4R5</accession>
<dbReference type="Proteomes" id="UP000770015">
    <property type="component" value="Unassembled WGS sequence"/>
</dbReference>